<dbReference type="NCBIfam" id="NF037979">
    <property type="entry name" value="Na_transp"/>
    <property type="match status" value="1"/>
</dbReference>
<protein>
    <recommendedName>
        <fullName evidence="6">Transporter</fullName>
    </recommendedName>
</protein>
<dbReference type="PANTHER" id="PTHR42948:SF1">
    <property type="entry name" value="TRANSPORTER"/>
    <property type="match status" value="1"/>
</dbReference>
<feature type="transmembrane region" description="Helical" evidence="7">
    <location>
        <begin position="305"/>
        <end position="331"/>
    </location>
</feature>
<feature type="transmembrane region" description="Helical" evidence="7">
    <location>
        <begin position="95"/>
        <end position="124"/>
    </location>
</feature>
<evidence type="ECO:0000313" key="9">
    <source>
        <dbReference type="Proteomes" id="UP000199259"/>
    </source>
</evidence>
<keyword evidence="5 7" id="KW-0472">Membrane</keyword>
<dbReference type="InterPro" id="IPR037272">
    <property type="entry name" value="SNS_sf"/>
</dbReference>
<reference evidence="8 9" key="1">
    <citation type="submission" date="2016-10" db="EMBL/GenBank/DDBJ databases">
        <authorList>
            <person name="Varghese N."/>
            <person name="Submissions S."/>
        </authorList>
    </citation>
    <scope>NUCLEOTIDE SEQUENCE [LARGE SCALE GENOMIC DNA]</scope>
    <source>
        <strain evidence="8 9">PL 12/M</strain>
    </source>
</reference>
<sequence length="459" mass="50207">MQYDKNKNDEREQLASRLGFLLISAGCAIGLGNIWRFPYITGKYGGAAFVVIYLAFLLLLGFPILLMEYSIGRAGKLNIAGAMRKLEPSGTKWHLFGYMGIVGNIILVMFYTTVAGWGIAYIYYSITGSFNGLSPQEVGDFFGNFLSNPKEIVFWMGIVVISGFWVCSRGLQNGAEKISKRLMAGMFVILIILVFKSVSLEGASAGILFYLKPDFSLINRDAVYAAMGQAFFTLSTGAGGMAIFGSYIGKERALSGEAMNVVVLDTSIALLAGLVIFPAAFAFGVDAGSGPELLFVTLPNIFNNMKWGIMWGFLFFVFLSSAAMSTVIAIFENIMAFTMDEWGWSRKKAALVDGIGIFVLSLPCALSFGPLSSIQPFGPGSGILDLEDFIFSYNILPIGAISIVLFCALKRGWGWDNFLTEANTGIGKKIPEWSKYYARYVLPLVILVILVQGWINLFK</sequence>
<comment type="caution">
    <text evidence="8">The sequence shown here is derived from an EMBL/GenBank/DDBJ whole genome shotgun (WGS) entry which is preliminary data.</text>
</comment>
<dbReference type="OrthoDB" id="99721at2157"/>
<dbReference type="PANTHER" id="PTHR42948">
    <property type="entry name" value="TRANSPORTER"/>
    <property type="match status" value="1"/>
</dbReference>
<feature type="transmembrane region" description="Helical" evidence="7">
    <location>
        <begin position="389"/>
        <end position="409"/>
    </location>
</feature>
<feature type="transmembrane region" description="Helical" evidence="7">
    <location>
        <begin position="20"/>
        <end position="38"/>
    </location>
</feature>
<evidence type="ECO:0000313" key="8">
    <source>
        <dbReference type="EMBL" id="SDG31832.1"/>
    </source>
</evidence>
<feature type="transmembrane region" description="Helical" evidence="7">
    <location>
        <begin position="223"/>
        <end position="249"/>
    </location>
</feature>
<feature type="transmembrane region" description="Helical" evidence="7">
    <location>
        <begin position="44"/>
        <end position="66"/>
    </location>
</feature>
<feature type="transmembrane region" description="Helical" evidence="7">
    <location>
        <begin position="351"/>
        <end position="369"/>
    </location>
</feature>
<dbReference type="RefSeq" id="WP_091710951.1">
    <property type="nucleotide sequence ID" value="NZ_FNCA01000012.1"/>
</dbReference>
<accession>A0A7Z7AZ18</accession>
<dbReference type="GO" id="GO:0015293">
    <property type="term" value="F:symporter activity"/>
    <property type="evidence" value="ECO:0007669"/>
    <property type="project" value="UniProtKB-KW"/>
</dbReference>
<dbReference type="SUPFAM" id="SSF161070">
    <property type="entry name" value="SNF-like"/>
    <property type="match status" value="1"/>
</dbReference>
<evidence type="ECO:0000256" key="3">
    <source>
        <dbReference type="ARBA" id="ARBA00022692"/>
    </source>
</evidence>
<dbReference type="InterPro" id="IPR047218">
    <property type="entry name" value="YocR/YhdH-like"/>
</dbReference>
<dbReference type="PROSITE" id="PS00610">
    <property type="entry name" value="NA_NEUROTRAN_SYMP_1"/>
    <property type="match status" value="1"/>
</dbReference>
<name>A0A7Z7AZ18_9EURY</name>
<evidence type="ECO:0000256" key="2">
    <source>
        <dbReference type="ARBA" id="ARBA00022448"/>
    </source>
</evidence>
<dbReference type="EMBL" id="FNCA01000012">
    <property type="protein sequence ID" value="SDG31832.1"/>
    <property type="molecule type" value="Genomic_DNA"/>
</dbReference>
<dbReference type="AlphaFoldDB" id="A0A7Z7AZ18"/>
<keyword evidence="9" id="KW-1185">Reference proteome</keyword>
<comment type="subcellular location">
    <subcellularLocation>
        <location evidence="1">Membrane</location>
        <topology evidence="1">Multi-pass membrane protein</topology>
    </subcellularLocation>
</comment>
<organism evidence="8 9">
    <name type="scientific">Methanolobus vulcani</name>
    <dbReference type="NCBI Taxonomy" id="38026"/>
    <lineage>
        <taxon>Archaea</taxon>
        <taxon>Methanobacteriati</taxon>
        <taxon>Methanobacteriota</taxon>
        <taxon>Stenosarchaea group</taxon>
        <taxon>Methanomicrobia</taxon>
        <taxon>Methanosarcinales</taxon>
        <taxon>Methanosarcinaceae</taxon>
        <taxon>Methanolobus</taxon>
    </lineage>
</organism>
<keyword evidence="2 6" id="KW-0813">Transport</keyword>
<dbReference type="InterPro" id="IPR000175">
    <property type="entry name" value="Na/ntran_symport"/>
</dbReference>
<evidence type="ECO:0000256" key="4">
    <source>
        <dbReference type="ARBA" id="ARBA00022989"/>
    </source>
</evidence>
<dbReference type="CDD" id="cd10336">
    <property type="entry name" value="SLC6sbd_Tyt1-Like"/>
    <property type="match status" value="1"/>
</dbReference>
<feature type="transmembrane region" description="Helical" evidence="7">
    <location>
        <begin position="183"/>
        <end position="211"/>
    </location>
</feature>
<proteinExistence type="inferred from homology"/>
<dbReference type="GO" id="GO:0016020">
    <property type="term" value="C:membrane"/>
    <property type="evidence" value="ECO:0007669"/>
    <property type="project" value="UniProtKB-SubCell"/>
</dbReference>
<keyword evidence="4 7" id="KW-1133">Transmembrane helix</keyword>
<evidence type="ECO:0000256" key="1">
    <source>
        <dbReference type="ARBA" id="ARBA00004141"/>
    </source>
</evidence>
<comment type="similarity">
    <text evidence="6">Belongs to the sodium:neurotransmitter symporter (SNF) (TC 2.A.22) family.</text>
</comment>
<dbReference type="PRINTS" id="PR00176">
    <property type="entry name" value="NANEUSMPORT"/>
</dbReference>
<evidence type="ECO:0000256" key="6">
    <source>
        <dbReference type="RuleBase" id="RU003732"/>
    </source>
</evidence>
<keyword evidence="6" id="KW-0769">Symport</keyword>
<evidence type="ECO:0000256" key="7">
    <source>
        <dbReference type="SAM" id="Phobius"/>
    </source>
</evidence>
<keyword evidence="3 6" id="KW-0812">Transmembrane</keyword>
<feature type="transmembrane region" description="Helical" evidence="7">
    <location>
        <begin position="437"/>
        <end position="455"/>
    </location>
</feature>
<dbReference type="Proteomes" id="UP000199259">
    <property type="component" value="Unassembled WGS sequence"/>
</dbReference>
<gene>
    <name evidence="8" type="ORF">SAMN04488589_2681</name>
</gene>
<dbReference type="PROSITE" id="PS50267">
    <property type="entry name" value="NA_NEUROTRAN_SYMP_3"/>
    <property type="match status" value="1"/>
</dbReference>
<feature type="transmembrane region" description="Helical" evidence="7">
    <location>
        <begin position="152"/>
        <end position="171"/>
    </location>
</feature>
<feature type="transmembrane region" description="Helical" evidence="7">
    <location>
        <begin position="261"/>
        <end position="285"/>
    </location>
</feature>
<evidence type="ECO:0000256" key="5">
    <source>
        <dbReference type="ARBA" id="ARBA00023136"/>
    </source>
</evidence>
<dbReference type="Pfam" id="PF00209">
    <property type="entry name" value="SNF"/>
    <property type="match status" value="2"/>
</dbReference>